<dbReference type="EMBL" id="JAENHL010000008">
    <property type="protein sequence ID" value="MBK1870545.1"/>
    <property type="molecule type" value="Genomic_DNA"/>
</dbReference>
<keyword evidence="2" id="KW-1185">Reference proteome</keyword>
<reference evidence="1" key="1">
    <citation type="submission" date="2021-01" db="EMBL/GenBank/DDBJ databases">
        <authorList>
            <person name="Sun Q."/>
        </authorList>
    </citation>
    <scope>NUCLEOTIDE SEQUENCE</scope>
    <source>
        <strain evidence="1">YIM B02566</strain>
    </source>
</reference>
<sequence>MYKPYFEPRELTFLAAVLECACREAGIVEDSERELAAARIVGLAQTGEEDFDALSKRVRLAASFRLIECRGPAEMRLRRNMPWQFLA</sequence>
<organism evidence="1 2">
    <name type="scientific">Taklimakanibacter albus</name>
    <dbReference type="NCBI Taxonomy" id="2800327"/>
    <lineage>
        <taxon>Bacteria</taxon>
        <taxon>Pseudomonadati</taxon>
        <taxon>Pseudomonadota</taxon>
        <taxon>Alphaproteobacteria</taxon>
        <taxon>Hyphomicrobiales</taxon>
        <taxon>Aestuariivirgaceae</taxon>
        <taxon>Taklimakanibacter</taxon>
    </lineage>
</organism>
<evidence type="ECO:0000313" key="1">
    <source>
        <dbReference type="EMBL" id="MBK1870545.1"/>
    </source>
</evidence>
<gene>
    <name evidence="1" type="ORF">JHL16_29540</name>
</gene>
<dbReference type="Proteomes" id="UP000616151">
    <property type="component" value="Unassembled WGS sequence"/>
</dbReference>
<evidence type="ECO:0000313" key="2">
    <source>
        <dbReference type="Proteomes" id="UP000616151"/>
    </source>
</evidence>
<accession>A0ACC5RCZ5</accession>
<name>A0ACC5RCZ5_9HYPH</name>
<protein>
    <submittedName>
        <fullName evidence="1">Uncharacterized protein</fullName>
    </submittedName>
</protein>
<proteinExistence type="predicted"/>
<comment type="caution">
    <text evidence="1">The sequence shown here is derived from an EMBL/GenBank/DDBJ whole genome shotgun (WGS) entry which is preliminary data.</text>
</comment>